<dbReference type="eggNOG" id="COG0840">
    <property type="taxonomic scope" value="Bacteria"/>
</dbReference>
<evidence type="ECO:0000313" key="9">
    <source>
        <dbReference type="EMBL" id="AGZ42823.1"/>
    </source>
</evidence>
<evidence type="ECO:0000256" key="6">
    <source>
        <dbReference type="SAM" id="Phobius"/>
    </source>
</evidence>
<evidence type="ECO:0000259" key="7">
    <source>
        <dbReference type="PROSITE" id="PS50111"/>
    </source>
</evidence>
<evidence type="ECO:0000313" key="10">
    <source>
        <dbReference type="Proteomes" id="UP000017746"/>
    </source>
</evidence>
<dbReference type="EMBL" id="CP006272">
    <property type="protein sequence ID" value="AGZ42823.1"/>
    <property type="molecule type" value="Genomic_DNA"/>
</dbReference>
<dbReference type="Pfam" id="PF12729">
    <property type="entry name" value="4HB_MCP_1"/>
    <property type="match status" value="1"/>
</dbReference>
<dbReference type="PRINTS" id="PR00260">
    <property type="entry name" value="CHEMTRNSDUCR"/>
</dbReference>
<dbReference type="SMART" id="SM00283">
    <property type="entry name" value="MA"/>
    <property type="match status" value="1"/>
</dbReference>
<dbReference type="GO" id="GO:0016020">
    <property type="term" value="C:membrane"/>
    <property type="evidence" value="ECO:0007669"/>
    <property type="project" value="InterPro"/>
</dbReference>
<dbReference type="STRING" id="1246995.AFR_22765"/>
<dbReference type="PROSITE" id="PS50885">
    <property type="entry name" value="HAMP"/>
    <property type="match status" value="1"/>
</dbReference>
<protein>
    <submittedName>
        <fullName evidence="9">Methyl-accepting chemotaxis protein III</fullName>
    </submittedName>
</protein>
<dbReference type="Proteomes" id="UP000017746">
    <property type="component" value="Chromosome"/>
</dbReference>
<dbReference type="InterPro" id="IPR004089">
    <property type="entry name" value="MCPsignal_dom"/>
</dbReference>
<dbReference type="InterPro" id="IPR004090">
    <property type="entry name" value="Chemotax_Me-accpt_rcpt"/>
</dbReference>
<dbReference type="Pfam" id="PF00015">
    <property type="entry name" value="MCPsignal"/>
    <property type="match status" value="1"/>
</dbReference>
<dbReference type="KEGG" id="afs:AFR_22765"/>
<feature type="domain" description="HAMP" evidence="8">
    <location>
        <begin position="217"/>
        <end position="269"/>
    </location>
</feature>
<evidence type="ECO:0000256" key="5">
    <source>
        <dbReference type="PROSITE-ProRule" id="PRU00284"/>
    </source>
</evidence>
<feature type="domain" description="Methyl-accepting transducer" evidence="7">
    <location>
        <begin position="274"/>
        <end position="517"/>
    </location>
</feature>
<dbReference type="SUPFAM" id="SSF58104">
    <property type="entry name" value="Methyl-accepting chemotaxis protein (MCP) signaling domain"/>
    <property type="match status" value="1"/>
</dbReference>
<dbReference type="PANTHER" id="PTHR32089">
    <property type="entry name" value="METHYL-ACCEPTING CHEMOTAXIS PROTEIN MCPB"/>
    <property type="match status" value="1"/>
</dbReference>
<comment type="similarity">
    <text evidence="4">Belongs to the methyl-accepting chemotaxis (MCP) protein family.</text>
</comment>
<dbReference type="InterPro" id="IPR024478">
    <property type="entry name" value="HlyB_4HB_MCP"/>
</dbReference>
<feature type="transmembrane region" description="Helical" evidence="6">
    <location>
        <begin position="20"/>
        <end position="39"/>
    </location>
</feature>
<dbReference type="PANTHER" id="PTHR32089:SF112">
    <property type="entry name" value="LYSOZYME-LIKE PROTEIN-RELATED"/>
    <property type="match status" value="1"/>
</dbReference>
<gene>
    <name evidence="9" type="ORF">AFR_22765</name>
</gene>
<dbReference type="AlphaFoldDB" id="U5W0Q2"/>
<dbReference type="HOGENOM" id="CLU_000445_107_27_11"/>
<keyword evidence="3 5" id="KW-0807">Transducer</keyword>
<organism evidence="9 10">
    <name type="scientific">Actinoplanes friuliensis DSM 7358</name>
    <dbReference type="NCBI Taxonomy" id="1246995"/>
    <lineage>
        <taxon>Bacteria</taxon>
        <taxon>Bacillati</taxon>
        <taxon>Actinomycetota</taxon>
        <taxon>Actinomycetes</taxon>
        <taxon>Micromonosporales</taxon>
        <taxon>Micromonosporaceae</taxon>
        <taxon>Actinoplanes</taxon>
    </lineage>
</organism>
<dbReference type="GO" id="GO:0007165">
    <property type="term" value="P:signal transduction"/>
    <property type="evidence" value="ECO:0007669"/>
    <property type="project" value="UniProtKB-KW"/>
</dbReference>
<sequence length="532" mass="54633">MADPGVLRVLTDRRVGTKIMIAVAVIATFSVADGLYALTSLDRTNDQVKTVYGHSLELNTIGELRSAVNRTWLAADDYLLAATDAERASAATALKTAEDQVAQTTAQYRTFPIGAGETAAITSFQTKWAGYLSFVQDRLLPAAGDTQRLNAVRSGEQATQLTALRADMSTLSEETVASAAAQEASAETLYHSTRLWVLGVLLVSAVIGLVVAAGIARLIVGPLARCVRTLTSIGEGDLTARVEVTGRDEIAQLAGTLNHTAQAMADLVGKVTGSSHTLASASEQLSAVSLQLSASAEETSVQVTTVSESAGQVSHSVQAVAAGAEEMGLSIREIADNAGEAAGVAAGAARTAEATNTSVARLGKASTQIGDVIKLITAIAQQTNLLALNATIEAARAGEMGKGFAVVASEVKDLAQETAKATEDISAQVAAIQAESNGAVEAIREIAQVIATINDYTTTIASAVEEQTATTSEIARSVGHAAEGSSSIAETISGVAQAAQQVTSGATETQQTAAELARMAAELSTTVSAYRV</sequence>
<keyword evidence="6" id="KW-0472">Membrane</keyword>
<dbReference type="PATRIC" id="fig|1246995.3.peg.4614"/>
<dbReference type="SMART" id="SM00304">
    <property type="entry name" value="HAMP"/>
    <property type="match status" value="1"/>
</dbReference>
<reference evidence="9 10" key="1">
    <citation type="journal article" date="2014" name="J. Biotechnol.">
        <title>Complete genome sequence of the actinobacterium Actinoplanes friuliensis HAG 010964, producer of the lipopeptide antibiotic friulimycin.</title>
        <authorList>
            <person name="Ruckert C."/>
            <person name="Szczepanowski R."/>
            <person name="Albersmeier A."/>
            <person name="Goesmann A."/>
            <person name="Fischer N."/>
            <person name="Steinkamper A."/>
            <person name="Puhler A."/>
            <person name="Biener R."/>
            <person name="Schwartz D."/>
            <person name="Kalinowski J."/>
        </authorList>
    </citation>
    <scope>NUCLEOTIDE SEQUENCE [LARGE SCALE GENOMIC DNA]</scope>
    <source>
        <strain evidence="9 10">DSM 7358</strain>
    </source>
</reference>
<dbReference type="GO" id="GO:0006935">
    <property type="term" value="P:chemotaxis"/>
    <property type="evidence" value="ECO:0007669"/>
    <property type="project" value="InterPro"/>
</dbReference>
<dbReference type="InterPro" id="IPR003660">
    <property type="entry name" value="HAMP_dom"/>
</dbReference>
<dbReference type="Gene3D" id="1.10.287.950">
    <property type="entry name" value="Methyl-accepting chemotaxis protein"/>
    <property type="match status" value="1"/>
</dbReference>
<evidence type="ECO:0000259" key="8">
    <source>
        <dbReference type="PROSITE" id="PS50885"/>
    </source>
</evidence>
<keyword evidence="1 6" id="KW-0812">Transmembrane</keyword>
<dbReference type="GO" id="GO:0004888">
    <property type="term" value="F:transmembrane signaling receptor activity"/>
    <property type="evidence" value="ECO:0007669"/>
    <property type="project" value="InterPro"/>
</dbReference>
<evidence type="ECO:0000256" key="3">
    <source>
        <dbReference type="ARBA" id="ARBA00023224"/>
    </source>
</evidence>
<accession>U5W0Q2</accession>
<evidence type="ECO:0000256" key="1">
    <source>
        <dbReference type="ARBA" id="ARBA00022692"/>
    </source>
</evidence>
<dbReference type="Pfam" id="PF00672">
    <property type="entry name" value="HAMP"/>
    <property type="match status" value="1"/>
</dbReference>
<keyword evidence="10" id="KW-1185">Reference proteome</keyword>
<name>U5W0Q2_9ACTN</name>
<dbReference type="PROSITE" id="PS50111">
    <property type="entry name" value="CHEMOTAXIS_TRANSDUC_2"/>
    <property type="match status" value="1"/>
</dbReference>
<evidence type="ECO:0000256" key="4">
    <source>
        <dbReference type="ARBA" id="ARBA00029447"/>
    </source>
</evidence>
<feature type="transmembrane region" description="Helical" evidence="6">
    <location>
        <begin position="195"/>
        <end position="220"/>
    </location>
</feature>
<dbReference type="CDD" id="cd06225">
    <property type="entry name" value="HAMP"/>
    <property type="match status" value="1"/>
</dbReference>
<evidence type="ECO:0000256" key="2">
    <source>
        <dbReference type="ARBA" id="ARBA00022989"/>
    </source>
</evidence>
<keyword evidence="2 6" id="KW-1133">Transmembrane helix</keyword>
<proteinExistence type="inferred from homology"/>